<comment type="caution">
    <text evidence="2">The sequence shown here is derived from an EMBL/GenBank/DDBJ whole genome shotgun (WGS) entry which is preliminary data.</text>
</comment>
<dbReference type="Proteomes" id="UP000631694">
    <property type="component" value="Unassembled WGS sequence"/>
</dbReference>
<feature type="transmembrane region" description="Helical" evidence="1">
    <location>
        <begin position="37"/>
        <end position="56"/>
    </location>
</feature>
<dbReference type="AlphaFoldDB" id="A0A931MYW7"/>
<evidence type="ECO:0000313" key="2">
    <source>
        <dbReference type="EMBL" id="MBH0238882.1"/>
    </source>
</evidence>
<protein>
    <submittedName>
        <fullName evidence="2">Uncharacterized protein</fullName>
    </submittedName>
</protein>
<dbReference type="RefSeq" id="WP_197311973.1">
    <property type="nucleotide sequence ID" value="NZ_JADZLT010000052.1"/>
</dbReference>
<organism evidence="2 3">
    <name type="scientific">Methylobrevis albus</name>
    <dbReference type="NCBI Taxonomy" id="2793297"/>
    <lineage>
        <taxon>Bacteria</taxon>
        <taxon>Pseudomonadati</taxon>
        <taxon>Pseudomonadota</taxon>
        <taxon>Alphaproteobacteria</taxon>
        <taxon>Hyphomicrobiales</taxon>
        <taxon>Pleomorphomonadaceae</taxon>
        <taxon>Methylobrevis</taxon>
    </lineage>
</organism>
<keyword evidence="1" id="KW-1133">Transmembrane helix</keyword>
<accession>A0A931MYW7</accession>
<keyword evidence="3" id="KW-1185">Reference proteome</keyword>
<reference evidence="2" key="1">
    <citation type="submission" date="2020-12" db="EMBL/GenBank/DDBJ databases">
        <title>Methylobrevis albus sp. nov., isolated from fresh water lack sediment.</title>
        <authorList>
            <person name="Zou Q."/>
        </authorList>
    </citation>
    <scope>NUCLEOTIDE SEQUENCE</scope>
    <source>
        <strain evidence="2">L22</strain>
    </source>
</reference>
<feature type="transmembrane region" description="Helical" evidence="1">
    <location>
        <begin position="68"/>
        <end position="85"/>
    </location>
</feature>
<evidence type="ECO:0000256" key="1">
    <source>
        <dbReference type="SAM" id="Phobius"/>
    </source>
</evidence>
<gene>
    <name evidence="2" type="ORF">I5731_13685</name>
</gene>
<name>A0A931MYW7_9HYPH</name>
<keyword evidence="1" id="KW-0812">Transmembrane</keyword>
<sequence>MRRPALIIGMVILAAAATILVASHGSESVLGMHPEQFASLAQLGALLLVITSGFLFSARSGGGMLPAALLWGGLAAALVIGYQLFGGQ</sequence>
<proteinExistence type="predicted"/>
<dbReference type="EMBL" id="JADZLT010000052">
    <property type="protein sequence ID" value="MBH0238882.1"/>
    <property type="molecule type" value="Genomic_DNA"/>
</dbReference>
<evidence type="ECO:0000313" key="3">
    <source>
        <dbReference type="Proteomes" id="UP000631694"/>
    </source>
</evidence>
<keyword evidence="1" id="KW-0472">Membrane</keyword>